<dbReference type="EMBL" id="MFLZ01000020">
    <property type="protein sequence ID" value="OGG79732.1"/>
    <property type="molecule type" value="Genomic_DNA"/>
</dbReference>
<reference evidence="2 3" key="1">
    <citation type="journal article" date="2016" name="Nat. Commun.">
        <title>Thousands of microbial genomes shed light on interconnected biogeochemical processes in an aquifer system.</title>
        <authorList>
            <person name="Anantharaman K."/>
            <person name="Brown C.T."/>
            <person name="Hug L.A."/>
            <person name="Sharon I."/>
            <person name="Castelle C.J."/>
            <person name="Probst A.J."/>
            <person name="Thomas B.C."/>
            <person name="Singh A."/>
            <person name="Wilkins M.J."/>
            <person name="Karaoz U."/>
            <person name="Brodie E.L."/>
            <person name="Williams K.H."/>
            <person name="Hubbard S.S."/>
            <person name="Banfield J.F."/>
        </authorList>
    </citation>
    <scope>NUCLEOTIDE SEQUENCE [LARGE SCALE GENOMIC DNA]</scope>
</reference>
<comment type="caution">
    <text evidence="2">The sequence shown here is derived from an EMBL/GenBank/DDBJ whole genome shotgun (WGS) entry which is preliminary data.</text>
</comment>
<evidence type="ECO:0000256" key="1">
    <source>
        <dbReference type="SAM" id="MobiDB-lite"/>
    </source>
</evidence>
<dbReference type="AlphaFoldDB" id="A0A1F6F1I2"/>
<protein>
    <submittedName>
        <fullName evidence="2">Uncharacterized protein</fullName>
    </submittedName>
</protein>
<proteinExistence type="predicted"/>
<gene>
    <name evidence="2" type="ORF">A3A39_04360</name>
</gene>
<dbReference type="Proteomes" id="UP000177372">
    <property type="component" value="Unassembled WGS sequence"/>
</dbReference>
<feature type="region of interest" description="Disordered" evidence="1">
    <location>
        <begin position="337"/>
        <end position="358"/>
    </location>
</feature>
<name>A0A1F6F1I2_9BACT</name>
<sequence length="438" mass="45154">MVYRARERVEQSGRASFALLLLFCVLVGLPLVIHAGLTMKSDAMCDPVWIDPCGCKKKLVSGKCMPSPNMHLCACWDDPPGGRVSGICVASFNCEGQTSTDQYGKTQGMGSLGQFMDMLKKLAEKGGGGGGGEQPQPEQQAGQECTAPYQVSAPSSDPCAVYIPPTSDSLLSAGADSSAINDLLQALGSGGSGASGIEFTLVGTGETSTGVTVARPEGEGAQPPTGQVVEISTPLPAAQGAPLPSGREGDIVVSDTGATIFARARDAEQNTESAGFFGVDVLVGKVQNAIVNVCKSRPWAGSFVSYLIPPSFFDDLCAWRGYEVGILPPPVELPATTVKKSAPSPAPPPSAPQPSSEPKVDIWAVPATVALYARASVFWNTKGVESCTIRSADGSFNESKLSGGAATVPLSSATTFTISCLTPDGKSLTDSVTVNLAI</sequence>
<dbReference type="STRING" id="1798512.A3A39_04360"/>
<evidence type="ECO:0000313" key="3">
    <source>
        <dbReference type="Proteomes" id="UP000177372"/>
    </source>
</evidence>
<evidence type="ECO:0000313" key="2">
    <source>
        <dbReference type="EMBL" id="OGG79732.1"/>
    </source>
</evidence>
<feature type="region of interest" description="Disordered" evidence="1">
    <location>
        <begin position="123"/>
        <end position="149"/>
    </location>
</feature>
<feature type="compositionally biased region" description="Low complexity" evidence="1">
    <location>
        <begin position="134"/>
        <end position="144"/>
    </location>
</feature>
<organism evidence="2 3">
    <name type="scientific">Candidatus Kaiserbacteria bacterium RIFCSPLOWO2_01_FULL_54_13</name>
    <dbReference type="NCBI Taxonomy" id="1798512"/>
    <lineage>
        <taxon>Bacteria</taxon>
        <taxon>Candidatus Kaiseribacteriota</taxon>
    </lineage>
</organism>
<accession>A0A1F6F1I2</accession>